<name>A0A2S0K603_LYSSH</name>
<dbReference type="GO" id="GO:0015421">
    <property type="term" value="F:ABC-type oligopeptide transporter activity"/>
    <property type="evidence" value="ECO:0007669"/>
    <property type="project" value="TreeGrafter"/>
</dbReference>
<dbReference type="Gene3D" id="1.20.1560.10">
    <property type="entry name" value="ABC transporter type 1, transmembrane domain"/>
    <property type="match status" value="1"/>
</dbReference>
<dbReference type="GO" id="GO:0005886">
    <property type="term" value="C:plasma membrane"/>
    <property type="evidence" value="ECO:0007669"/>
    <property type="project" value="UniProtKB-SubCell"/>
</dbReference>
<feature type="transmembrane region" description="Helical" evidence="7">
    <location>
        <begin position="59"/>
        <end position="82"/>
    </location>
</feature>
<keyword evidence="4" id="KW-0067">ATP-binding</keyword>
<organism evidence="10 12">
    <name type="scientific">Lysinibacillus sphaericus</name>
    <name type="common">Bacillus sphaericus</name>
    <dbReference type="NCBI Taxonomy" id="1421"/>
    <lineage>
        <taxon>Bacteria</taxon>
        <taxon>Bacillati</taxon>
        <taxon>Bacillota</taxon>
        <taxon>Bacilli</taxon>
        <taxon>Bacillales</taxon>
        <taxon>Bacillaceae</taxon>
        <taxon>Lysinibacillus</taxon>
    </lineage>
</organism>
<keyword evidence="3" id="KW-0547">Nucleotide-binding</keyword>
<evidence type="ECO:0000313" key="10">
    <source>
        <dbReference type="EMBL" id="AVK98807.1"/>
    </source>
</evidence>
<dbReference type="Gene3D" id="3.40.50.300">
    <property type="entry name" value="P-loop containing nucleotide triphosphate hydrolases"/>
    <property type="match status" value="1"/>
</dbReference>
<dbReference type="InterPro" id="IPR039421">
    <property type="entry name" value="Type_1_exporter"/>
</dbReference>
<feature type="transmembrane region" description="Helical" evidence="7">
    <location>
        <begin position="24"/>
        <end position="47"/>
    </location>
</feature>
<dbReference type="EMBL" id="UFSZ01000001">
    <property type="protein sequence ID" value="SUV15184.1"/>
    <property type="molecule type" value="Genomic_DNA"/>
</dbReference>
<dbReference type="GO" id="GO:0016887">
    <property type="term" value="F:ATP hydrolysis activity"/>
    <property type="evidence" value="ECO:0007669"/>
    <property type="project" value="InterPro"/>
</dbReference>
<dbReference type="Proteomes" id="UP000238825">
    <property type="component" value="Chromosome"/>
</dbReference>
<proteinExistence type="predicted"/>
<evidence type="ECO:0000256" key="2">
    <source>
        <dbReference type="ARBA" id="ARBA00022692"/>
    </source>
</evidence>
<evidence type="ECO:0000313" key="11">
    <source>
        <dbReference type="EMBL" id="SUV15184.1"/>
    </source>
</evidence>
<dbReference type="EC" id="3.6.3.-" evidence="11"/>
<dbReference type="PANTHER" id="PTHR43394">
    <property type="entry name" value="ATP-DEPENDENT PERMEASE MDL1, MITOCHONDRIAL"/>
    <property type="match status" value="1"/>
</dbReference>
<feature type="domain" description="ABC transporter" evidence="8">
    <location>
        <begin position="348"/>
        <end position="588"/>
    </location>
</feature>
<dbReference type="GeneID" id="48278904"/>
<protein>
    <submittedName>
        <fullName evidence="11">ABC transporter</fullName>
        <ecNumber evidence="11">3.6.3.-</ecNumber>
    </submittedName>
</protein>
<gene>
    <name evidence="11" type="primary">msbA_1</name>
    <name evidence="10" type="ORF">LS41612_22120</name>
    <name evidence="11" type="ORF">NCTC10338_00220</name>
</gene>
<accession>A0A2S0K603</accession>
<dbReference type="InterPro" id="IPR011527">
    <property type="entry name" value="ABC1_TM_dom"/>
</dbReference>
<dbReference type="InterPro" id="IPR036640">
    <property type="entry name" value="ABC1_TM_sf"/>
</dbReference>
<keyword evidence="6 7" id="KW-0472">Membrane</keyword>
<dbReference type="SMART" id="SM00382">
    <property type="entry name" value="AAA"/>
    <property type="match status" value="1"/>
</dbReference>
<dbReference type="InterPro" id="IPR027417">
    <property type="entry name" value="P-loop_NTPase"/>
</dbReference>
<dbReference type="InterPro" id="IPR003593">
    <property type="entry name" value="AAA+_ATPase"/>
</dbReference>
<dbReference type="AlphaFoldDB" id="A0A2S0K603"/>
<dbReference type="Pfam" id="PF00005">
    <property type="entry name" value="ABC_tran"/>
    <property type="match status" value="1"/>
</dbReference>
<feature type="domain" description="ABC transmembrane type-1" evidence="9">
    <location>
        <begin position="35"/>
        <end position="314"/>
    </location>
</feature>
<dbReference type="PROSITE" id="PS50893">
    <property type="entry name" value="ABC_TRANSPORTER_2"/>
    <property type="match status" value="1"/>
</dbReference>
<reference evidence="11 13" key="2">
    <citation type="submission" date="2018-06" db="EMBL/GenBank/DDBJ databases">
        <authorList>
            <consortium name="Pathogen Informatics"/>
            <person name="Doyle S."/>
        </authorList>
    </citation>
    <scope>NUCLEOTIDE SEQUENCE [LARGE SCALE GENOMIC DNA]</scope>
    <source>
        <strain evidence="11 13">NCTC10338</strain>
    </source>
</reference>
<evidence type="ECO:0000313" key="12">
    <source>
        <dbReference type="Proteomes" id="UP000238825"/>
    </source>
</evidence>
<dbReference type="InterPro" id="IPR003439">
    <property type="entry name" value="ABC_transporter-like_ATP-bd"/>
</dbReference>
<evidence type="ECO:0000256" key="4">
    <source>
        <dbReference type="ARBA" id="ARBA00022840"/>
    </source>
</evidence>
<evidence type="ECO:0000259" key="8">
    <source>
        <dbReference type="PROSITE" id="PS50893"/>
    </source>
</evidence>
<dbReference type="SUPFAM" id="SSF52540">
    <property type="entry name" value="P-loop containing nucleoside triphosphate hydrolases"/>
    <property type="match status" value="1"/>
</dbReference>
<dbReference type="PANTHER" id="PTHR43394:SF1">
    <property type="entry name" value="ATP-BINDING CASSETTE SUB-FAMILY B MEMBER 10, MITOCHONDRIAL"/>
    <property type="match status" value="1"/>
</dbReference>
<evidence type="ECO:0000256" key="1">
    <source>
        <dbReference type="ARBA" id="ARBA00004651"/>
    </source>
</evidence>
<evidence type="ECO:0000256" key="5">
    <source>
        <dbReference type="ARBA" id="ARBA00022989"/>
    </source>
</evidence>
<evidence type="ECO:0000259" key="9">
    <source>
        <dbReference type="PROSITE" id="PS50929"/>
    </source>
</evidence>
<evidence type="ECO:0000313" key="13">
    <source>
        <dbReference type="Proteomes" id="UP000255295"/>
    </source>
</evidence>
<dbReference type="GO" id="GO:0005524">
    <property type="term" value="F:ATP binding"/>
    <property type="evidence" value="ECO:0007669"/>
    <property type="project" value="UniProtKB-KW"/>
</dbReference>
<feature type="transmembrane region" description="Helical" evidence="7">
    <location>
        <begin position="254"/>
        <end position="275"/>
    </location>
</feature>
<dbReference type="EMBL" id="CP019980">
    <property type="protein sequence ID" value="AVK98807.1"/>
    <property type="molecule type" value="Genomic_DNA"/>
</dbReference>
<dbReference type="PROSITE" id="PS00211">
    <property type="entry name" value="ABC_TRANSPORTER_1"/>
    <property type="match status" value="1"/>
</dbReference>
<dbReference type="RefSeq" id="WP_024360799.1">
    <property type="nucleotide sequence ID" value="NZ_BJNS01000019.1"/>
</dbReference>
<keyword evidence="2 7" id="KW-0812">Transmembrane</keyword>
<evidence type="ECO:0000256" key="3">
    <source>
        <dbReference type="ARBA" id="ARBA00022741"/>
    </source>
</evidence>
<sequence>MNTFYSYLKLLVKTLPLFWGASKFYSIILFVIIPFQAILPSLTLWFSKGLIDAISTTDTIVYSIIIFFVLSWIIVSFINAILGPVEMTFQGLITDRLIAQLNKSLMDKSSEIKGLYYFENPEFYDDIQILEQEAAWRPVNLIVFTSGMISSVLTGISMLVLLTNFNILIAIIVFVAIIPQAIVTYKLQKEAFETLVINSPEARKMQYYSSVMLSKEHMKEVKIYNTADFFINKYMLTFDKIHADIKKIRYKQTFFSILFVGIGMIGIGLSFWWVVTGVLNNTFTAGDIVIFASSVLLARQSLASFIENSSLLYDTLLYMEKYFKFISLKSDISSGEKLLCLEQNEFTIRFKNVSFHYPNSSKPILQNVSLTISMGQKIALVGENGAGKSTIVKLITRLYEPTEGIIELNGIDITEYEIDAYRKIIGIVFQDFSRYQLTYKENILISDTGNTNDDGMLAIVTEKSDLVDLVASFDYGYEQVLSKNFDNGTELSGGEWQKVAIARAYFRNAAFLILDEPSASLDARSEHQMIESLADLSSTKTLLLITHKLSALNMVDRIIVLQDGHIAEEGSMQELLTSKGYFAELYQLQANKYVNW</sequence>
<dbReference type="Proteomes" id="UP000255295">
    <property type="component" value="Unassembled WGS sequence"/>
</dbReference>
<dbReference type="InterPro" id="IPR017871">
    <property type="entry name" value="ABC_transporter-like_CS"/>
</dbReference>
<feature type="transmembrane region" description="Helical" evidence="7">
    <location>
        <begin position="167"/>
        <end position="185"/>
    </location>
</feature>
<evidence type="ECO:0000256" key="7">
    <source>
        <dbReference type="SAM" id="Phobius"/>
    </source>
</evidence>
<reference evidence="10 12" key="1">
    <citation type="submission" date="2017-03" db="EMBL/GenBank/DDBJ databases">
        <title>The whole genome sequencing and assembly of Lysinibacillus sphaericus DSM 28T strain.</title>
        <authorList>
            <person name="Lee Y.-J."/>
            <person name="Yi H."/>
            <person name="Bahn Y.-S."/>
            <person name="Kim J.F."/>
            <person name="Lee D.-W."/>
        </authorList>
    </citation>
    <scope>NUCLEOTIDE SEQUENCE [LARGE SCALE GENOMIC DNA]</scope>
    <source>
        <strain evidence="10 12">DSM 28</strain>
    </source>
</reference>
<dbReference type="SUPFAM" id="SSF90123">
    <property type="entry name" value="ABC transporter transmembrane region"/>
    <property type="match status" value="1"/>
</dbReference>
<evidence type="ECO:0000256" key="6">
    <source>
        <dbReference type="ARBA" id="ARBA00023136"/>
    </source>
</evidence>
<keyword evidence="11" id="KW-0378">Hydrolase</keyword>
<dbReference type="PROSITE" id="PS50929">
    <property type="entry name" value="ABC_TM1F"/>
    <property type="match status" value="1"/>
</dbReference>
<keyword evidence="5 7" id="KW-1133">Transmembrane helix</keyword>
<comment type="subcellular location">
    <subcellularLocation>
        <location evidence="1">Cell membrane</location>
        <topology evidence="1">Multi-pass membrane protein</topology>
    </subcellularLocation>
</comment>